<evidence type="ECO:0000256" key="7">
    <source>
        <dbReference type="ARBA" id="ARBA00023136"/>
    </source>
</evidence>
<evidence type="ECO:0000256" key="8">
    <source>
        <dbReference type="SAM" id="Phobius"/>
    </source>
</evidence>
<sequence>MQRKDRNEATPVFGGILLLLIGLAAVIASGDRVRGLLLATFGIAGPAALLAVAVGTPLGGLLAKTNLPGRRAVMTLLVTLLVIPPHVHAAAWQSVMGFVPGATILATPASPSWTLLEGWRGTVLLHAIVGIPWAALLAAVAFAGIDPQREEQARLEASSWRVLTRVSLPAAMPGVLAAGVLVAVLVSAEIAITDLMRVRTFAEEVYTQASLGAFDPSSTPAIGATGATGLPELLGGAVVLAVIAAGAFLVLGASVKRVATDRGEKAWRFSLGKRWCDPRRLAAQLLLAMSVAFLAGAPLVGLAYQAGLTTLADGEGGYRSVWSMSAAAQEIAGAPWTHRRELVVSVGLAVGVSLAVTAAATLLVGLSRGRVQLVLIALAALLIATPGPLLALGIIRCLTPPPTAWWAPCGWLYGGWFPAWLGQVLKFLPLSAVLLTPLATAMSGSVASAARLDGAGRLNTLWRVVLPGHRRQIAACWVMMFALSISELATTALLVPPGAPPVSVRLLSLLHYGVEERVAALSLCLAAGAGLLAWTALRLAMPNRFNLLGQSPAAPSDPIN</sequence>
<dbReference type="AlphaFoldDB" id="A0A5C5VZ84"/>
<feature type="transmembrane region" description="Helical" evidence="8">
    <location>
        <begin position="233"/>
        <end position="255"/>
    </location>
</feature>
<feature type="transmembrane region" description="Helical" evidence="8">
    <location>
        <begin position="281"/>
        <end position="304"/>
    </location>
</feature>
<evidence type="ECO:0000256" key="2">
    <source>
        <dbReference type="ARBA" id="ARBA00022448"/>
    </source>
</evidence>
<dbReference type="CDD" id="cd06261">
    <property type="entry name" value="TM_PBP2"/>
    <property type="match status" value="1"/>
</dbReference>
<accession>A0A5C5VZ84</accession>
<dbReference type="RefSeq" id="WP_146574471.1">
    <property type="nucleotide sequence ID" value="NZ_SJPH01000004.1"/>
</dbReference>
<evidence type="ECO:0000259" key="9">
    <source>
        <dbReference type="PROSITE" id="PS50928"/>
    </source>
</evidence>
<evidence type="ECO:0000256" key="3">
    <source>
        <dbReference type="ARBA" id="ARBA00022475"/>
    </source>
</evidence>
<keyword evidence="11" id="KW-1185">Reference proteome</keyword>
<protein>
    <submittedName>
        <fullName evidence="10">Molybdate ABC transporter permease protein</fullName>
    </submittedName>
</protein>
<dbReference type="Gene3D" id="1.10.3720.10">
    <property type="entry name" value="MetI-like"/>
    <property type="match status" value="2"/>
</dbReference>
<feature type="transmembrane region" description="Helical" evidence="8">
    <location>
        <begin position="473"/>
        <end position="498"/>
    </location>
</feature>
<dbReference type="PANTHER" id="PTHR43357">
    <property type="entry name" value="INNER MEMBRANE ABC TRANSPORTER PERMEASE PROTEIN YDCV"/>
    <property type="match status" value="1"/>
</dbReference>
<feature type="transmembrane region" description="Helical" evidence="8">
    <location>
        <begin position="373"/>
        <end position="395"/>
    </location>
</feature>
<reference evidence="10 11" key="1">
    <citation type="submission" date="2019-02" db="EMBL/GenBank/DDBJ databases">
        <title>Deep-cultivation of Planctomycetes and their phenomic and genomic characterization uncovers novel biology.</title>
        <authorList>
            <person name="Wiegand S."/>
            <person name="Jogler M."/>
            <person name="Boedeker C."/>
            <person name="Pinto D."/>
            <person name="Vollmers J."/>
            <person name="Rivas-Marin E."/>
            <person name="Kohn T."/>
            <person name="Peeters S.H."/>
            <person name="Heuer A."/>
            <person name="Rast P."/>
            <person name="Oberbeckmann S."/>
            <person name="Bunk B."/>
            <person name="Jeske O."/>
            <person name="Meyerdierks A."/>
            <person name="Storesund J.E."/>
            <person name="Kallscheuer N."/>
            <person name="Luecker S."/>
            <person name="Lage O.M."/>
            <person name="Pohl T."/>
            <person name="Merkel B.J."/>
            <person name="Hornburger P."/>
            <person name="Mueller R.-W."/>
            <person name="Bruemmer F."/>
            <person name="Labrenz M."/>
            <person name="Spormann A.M."/>
            <person name="Op Den Camp H."/>
            <person name="Overmann J."/>
            <person name="Amann R."/>
            <person name="Jetten M.S.M."/>
            <person name="Mascher T."/>
            <person name="Medema M.H."/>
            <person name="Devos D.P."/>
            <person name="Kaster A.-K."/>
            <person name="Ovreas L."/>
            <person name="Rohde M."/>
            <person name="Galperin M.Y."/>
            <person name="Jogler C."/>
        </authorList>
    </citation>
    <scope>NUCLEOTIDE SEQUENCE [LARGE SCALE GENOMIC DNA]</scope>
    <source>
        <strain evidence="10 11">Pla111</strain>
    </source>
</reference>
<feature type="transmembrane region" description="Helical" evidence="8">
    <location>
        <begin position="36"/>
        <end position="61"/>
    </location>
</feature>
<keyword evidence="7 8" id="KW-0472">Membrane</keyword>
<feature type="transmembrane region" description="Helical" evidence="8">
    <location>
        <begin position="518"/>
        <end position="537"/>
    </location>
</feature>
<keyword evidence="6 8" id="KW-1133">Transmembrane helix</keyword>
<comment type="caution">
    <text evidence="10">The sequence shown here is derived from an EMBL/GenBank/DDBJ whole genome shotgun (WGS) entry which is preliminary data.</text>
</comment>
<dbReference type="PROSITE" id="PS50928">
    <property type="entry name" value="ABC_TM1"/>
    <property type="match status" value="2"/>
</dbReference>
<evidence type="ECO:0000313" key="11">
    <source>
        <dbReference type="Proteomes" id="UP000318995"/>
    </source>
</evidence>
<dbReference type="OrthoDB" id="282704at2"/>
<feature type="transmembrane region" description="Helical" evidence="8">
    <location>
        <begin position="427"/>
        <end position="452"/>
    </location>
</feature>
<evidence type="ECO:0000256" key="1">
    <source>
        <dbReference type="ARBA" id="ARBA00004429"/>
    </source>
</evidence>
<evidence type="ECO:0000256" key="5">
    <source>
        <dbReference type="ARBA" id="ARBA00022692"/>
    </source>
</evidence>
<dbReference type="Proteomes" id="UP000318995">
    <property type="component" value="Unassembled WGS sequence"/>
</dbReference>
<name>A0A5C5VZ84_9BACT</name>
<dbReference type="PANTHER" id="PTHR43357:SF3">
    <property type="entry name" value="FE(3+)-TRANSPORT SYSTEM PERMEASE PROTEIN FBPB 2"/>
    <property type="match status" value="1"/>
</dbReference>
<dbReference type="EMBL" id="SJPH01000004">
    <property type="protein sequence ID" value="TWT43397.1"/>
    <property type="molecule type" value="Genomic_DNA"/>
</dbReference>
<evidence type="ECO:0000256" key="6">
    <source>
        <dbReference type="ARBA" id="ARBA00022989"/>
    </source>
</evidence>
<feature type="transmembrane region" description="Helical" evidence="8">
    <location>
        <begin position="342"/>
        <end position="366"/>
    </location>
</feature>
<organism evidence="10 11">
    <name type="scientific">Botrimarina hoheduenensis</name>
    <dbReference type="NCBI Taxonomy" id="2528000"/>
    <lineage>
        <taxon>Bacteria</taxon>
        <taxon>Pseudomonadati</taxon>
        <taxon>Planctomycetota</taxon>
        <taxon>Planctomycetia</taxon>
        <taxon>Pirellulales</taxon>
        <taxon>Lacipirellulaceae</taxon>
        <taxon>Botrimarina</taxon>
    </lineage>
</organism>
<keyword evidence="3" id="KW-1003">Cell membrane</keyword>
<feature type="domain" description="ABC transmembrane type-1" evidence="9">
    <location>
        <begin position="342"/>
        <end position="536"/>
    </location>
</feature>
<dbReference type="InterPro" id="IPR035906">
    <property type="entry name" value="MetI-like_sf"/>
</dbReference>
<feature type="domain" description="ABC transmembrane type-1" evidence="9">
    <location>
        <begin position="37"/>
        <end position="251"/>
    </location>
</feature>
<feature type="transmembrane region" description="Helical" evidence="8">
    <location>
        <begin position="12"/>
        <end position="30"/>
    </location>
</feature>
<feature type="transmembrane region" description="Helical" evidence="8">
    <location>
        <begin position="166"/>
        <end position="188"/>
    </location>
</feature>
<comment type="subcellular location">
    <subcellularLocation>
        <location evidence="1">Cell inner membrane</location>
        <topology evidence="1">Multi-pass membrane protein</topology>
    </subcellularLocation>
</comment>
<gene>
    <name evidence="10" type="ORF">Pla111_23480</name>
</gene>
<dbReference type="GO" id="GO:0005886">
    <property type="term" value="C:plasma membrane"/>
    <property type="evidence" value="ECO:0007669"/>
    <property type="project" value="UniProtKB-SubCell"/>
</dbReference>
<feature type="transmembrane region" description="Helical" evidence="8">
    <location>
        <begin position="123"/>
        <end position="145"/>
    </location>
</feature>
<keyword evidence="5 8" id="KW-0812">Transmembrane</keyword>
<keyword evidence="4" id="KW-0997">Cell inner membrane</keyword>
<evidence type="ECO:0000256" key="4">
    <source>
        <dbReference type="ARBA" id="ARBA00022519"/>
    </source>
</evidence>
<dbReference type="SUPFAM" id="SSF161098">
    <property type="entry name" value="MetI-like"/>
    <property type="match status" value="2"/>
</dbReference>
<keyword evidence="2" id="KW-0813">Transport</keyword>
<dbReference type="GO" id="GO:0055085">
    <property type="term" value="P:transmembrane transport"/>
    <property type="evidence" value="ECO:0007669"/>
    <property type="project" value="InterPro"/>
</dbReference>
<feature type="transmembrane region" description="Helical" evidence="8">
    <location>
        <begin position="73"/>
        <end position="92"/>
    </location>
</feature>
<evidence type="ECO:0000313" key="10">
    <source>
        <dbReference type="EMBL" id="TWT43397.1"/>
    </source>
</evidence>
<proteinExistence type="predicted"/>
<dbReference type="InterPro" id="IPR000515">
    <property type="entry name" value="MetI-like"/>
</dbReference>